<dbReference type="GO" id="GO:0004477">
    <property type="term" value="F:methenyltetrahydrofolate cyclohydrolase activity"/>
    <property type="evidence" value="ECO:0007669"/>
    <property type="project" value="UniProtKB-UniRule"/>
</dbReference>
<comment type="catalytic activity">
    <reaction evidence="11">
        <text>(6R)-5,10-methenyltetrahydrofolate + H2O = (6R)-10-formyltetrahydrofolate + H(+)</text>
        <dbReference type="Rhea" id="RHEA:23700"/>
        <dbReference type="ChEBI" id="CHEBI:15377"/>
        <dbReference type="ChEBI" id="CHEBI:15378"/>
        <dbReference type="ChEBI" id="CHEBI:57455"/>
        <dbReference type="ChEBI" id="CHEBI:195366"/>
        <dbReference type="EC" id="3.5.4.9"/>
    </reaction>
</comment>
<keyword evidence="6 11" id="KW-0521">NADP</keyword>
<dbReference type="GO" id="GO:0005829">
    <property type="term" value="C:cytosol"/>
    <property type="evidence" value="ECO:0007669"/>
    <property type="project" value="TreeGrafter"/>
</dbReference>
<evidence type="ECO:0000313" key="15">
    <source>
        <dbReference type="Proteomes" id="UP000195781"/>
    </source>
</evidence>
<dbReference type="InterPro" id="IPR020631">
    <property type="entry name" value="THF_DH/CycHdrlase_NAD-bd_dom"/>
</dbReference>
<dbReference type="Proteomes" id="UP000195781">
    <property type="component" value="Unassembled WGS sequence"/>
</dbReference>
<evidence type="ECO:0000259" key="13">
    <source>
        <dbReference type="Pfam" id="PF02882"/>
    </source>
</evidence>
<evidence type="ECO:0000256" key="7">
    <source>
        <dbReference type="ARBA" id="ARBA00023002"/>
    </source>
</evidence>
<dbReference type="PRINTS" id="PR00085">
    <property type="entry name" value="THFDHDRGNASE"/>
</dbReference>
<dbReference type="InterPro" id="IPR000672">
    <property type="entry name" value="THF_DH/CycHdrlase"/>
</dbReference>
<dbReference type="InterPro" id="IPR046346">
    <property type="entry name" value="Aminoacid_DH-like_N_sf"/>
</dbReference>
<evidence type="ECO:0000256" key="5">
    <source>
        <dbReference type="ARBA" id="ARBA00022801"/>
    </source>
</evidence>
<dbReference type="GO" id="GO:0035999">
    <property type="term" value="P:tetrahydrofolate interconversion"/>
    <property type="evidence" value="ECO:0007669"/>
    <property type="project" value="UniProtKB-UniRule"/>
</dbReference>
<evidence type="ECO:0000313" key="14">
    <source>
        <dbReference type="EMBL" id="OUN89239.1"/>
    </source>
</evidence>
<protein>
    <recommendedName>
        <fullName evidence="11">Bifunctional protein FolD</fullName>
    </recommendedName>
    <domain>
        <recommendedName>
            <fullName evidence="11">Methylenetetrahydrofolate dehydrogenase</fullName>
            <ecNumber evidence="11">1.5.1.5</ecNumber>
        </recommendedName>
    </domain>
    <domain>
        <recommendedName>
            <fullName evidence="11">Methenyltetrahydrofolate cyclohydrolase</fullName>
            <ecNumber evidence="11">3.5.4.9</ecNumber>
        </recommendedName>
    </domain>
</protein>
<feature type="binding site" evidence="11">
    <location>
        <begin position="165"/>
        <end position="167"/>
    </location>
    <ligand>
        <name>NADP(+)</name>
        <dbReference type="ChEBI" id="CHEBI:58349"/>
    </ligand>
</feature>
<keyword evidence="4 11" id="KW-0658">Purine biosynthesis</keyword>
<comment type="pathway">
    <text evidence="1 11">One-carbon metabolism; tetrahydrofolate interconversion.</text>
</comment>
<dbReference type="EC" id="1.5.1.5" evidence="11"/>
<keyword evidence="15" id="KW-1185">Reference proteome</keyword>
<evidence type="ECO:0000256" key="2">
    <source>
        <dbReference type="ARBA" id="ARBA00022563"/>
    </source>
</evidence>
<keyword evidence="10 11" id="KW-0511">Multifunctional enzyme</keyword>
<dbReference type="PANTHER" id="PTHR48099:SF5">
    <property type="entry name" value="C-1-TETRAHYDROFOLATE SYNTHASE, CYTOPLASMIC"/>
    <property type="match status" value="1"/>
</dbReference>
<reference evidence="15" key="1">
    <citation type="submission" date="2017-04" db="EMBL/GenBank/DDBJ databases">
        <title>Function of individual gut microbiota members based on whole genome sequencing of pure cultures obtained from chicken caecum.</title>
        <authorList>
            <person name="Medvecky M."/>
            <person name="Cejkova D."/>
            <person name="Polansky O."/>
            <person name="Karasova D."/>
            <person name="Kubasova T."/>
            <person name="Cizek A."/>
            <person name="Rychlik I."/>
        </authorList>
    </citation>
    <scope>NUCLEOTIDE SEQUENCE [LARGE SCALE GENOMIC DNA]</scope>
    <source>
        <strain evidence="15">An5</strain>
    </source>
</reference>
<dbReference type="Pfam" id="PF00763">
    <property type="entry name" value="THF_DHG_CYH"/>
    <property type="match status" value="1"/>
</dbReference>
<comment type="function">
    <text evidence="11">Catalyzes the oxidation of 5,10-methylenetetrahydrofolate to 5,10-methenyltetrahydrofolate and then the hydrolysis of 5,10-methenyltetrahydrofolate to 10-formyltetrahydrofolate.</text>
</comment>
<dbReference type="EC" id="3.5.4.9" evidence="11"/>
<keyword evidence="7 11" id="KW-0560">Oxidoreductase</keyword>
<keyword evidence="8 11" id="KW-0368">Histidine biosynthesis</keyword>
<comment type="caution">
    <text evidence="11">Lacks conserved residue(s) required for the propagation of feature annotation.</text>
</comment>
<dbReference type="PANTHER" id="PTHR48099">
    <property type="entry name" value="C-1-TETRAHYDROFOLATE SYNTHASE, CYTOPLASMIC-RELATED"/>
    <property type="match status" value="1"/>
</dbReference>
<keyword evidence="5 11" id="KW-0378">Hydrolase</keyword>
<comment type="subunit">
    <text evidence="11">Homodimer.</text>
</comment>
<dbReference type="GO" id="GO:0000105">
    <property type="term" value="P:L-histidine biosynthetic process"/>
    <property type="evidence" value="ECO:0007669"/>
    <property type="project" value="UniProtKB-KW"/>
</dbReference>
<evidence type="ECO:0000256" key="10">
    <source>
        <dbReference type="ARBA" id="ARBA00023268"/>
    </source>
</evidence>
<evidence type="ECO:0000256" key="9">
    <source>
        <dbReference type="ARBA" id="ARBA00023167"/>
    </source>
</evidence>
<accession>A0A1Y3Y1J1</accession>
<name>A0A1Y3Y1J1_9ACTN</name>
<dbReference type="RefSeq" id="WP_094335161.1">
    <property type="nucleotide sequence ID" value="NZ_NFIE01000005.1"/>
</dbReference>
<feature type="domain" description="Tetrahydrofolate dehydrogenase/cyclohydrolase NAD(P)-binding" evidence="13">
    <location>
        <begin position="139"/>
        <end position="282"/>
    </location>
</feature>
<dbReference type="Pfam" id="PF02882">
    <property type="entry name" value="THF_DHG_CYH_C"/>
    <property type="match status" value="1"/>
</dbReference>
<comment type="caution">
    <text evidence="14">The sequence shown here is derived from an EMBL/GenBank/DDBJ whole genome shotgun (WGS) entry which is preliminary data.</text>
</comment>
<sequence length="289" mass="29454">MAELLRGAPVAAAITGELAARVEALKARGVVPTLAIVRVGERPDDLSYERGACKRAEKVGIAVERFVLPADCTQDELLAVIGRVNADPTIHGCLMFRPLPATLDEAAACAALDSEKDVDGITQGSLYGVFANEPTGFPPCTAEAVVELLERSGVALEGARVTVVGRSLVIGKPVAMMLQARHATVTMCHTRTRDLAAACRAAEVLVVAAGHAGTVGADAAAPGQVVVDVGINWDEAAGKLVGDVAFDEVEPIVAAITPVPGGVGAVTTAVLAQHVVAAAERSCAAAASE</sequence>
<evidence type="ECO:0000256" key="6">
    <source>
        <dbReference type="ARBA" id="ARBA00022857"/>
    </source>
</evidence>
<dbReference type="UniPathway" id="UPA00193"/>
<dbReference type="CDD" id="cd01080">
    <property type="entry name" value="NAD_bind_m-THF_DH_Cyclohyd"/>
    <property type="match status" value="1"/>
</dbReference>
<proteinExistence type="inferred from homology"/>
<evidence type="ECO:0000256" key="1">
    <source>
        <dbReference type="ARBA" id="ARBA00004777"/>
    </source>
</evidence>
<dbReference type="EMBL" id="NFIE01000005">
    <property type="protein sequence ID" value="OUN89239.1"/>
    <property type="molecule type" value="Genomic_DNA"/>
</dbReference>
<dbReference type="Gene3D" id="3.40.50.720">
    <property type="entry name" value="NAD(P)-binding Rossmann-like Domain"/>
    <property type="match status" value="1"/>
</dbReference>
<gene>
    <name evidence="11" type="primary">folD</name>
    <name evidence="14" type="ORF">B5G02_03225</name>
</gene>
<evidence type="ECO:0000256" key="8">
    <source>
        <dbReference type="ARBA" id="ARBA00023102"/>
    </source>
</evidence>
<feature type="binding site" evidence="11">
    <location>
        <position position="231"/>
    </location>
    <ligand>
        <name>NADP(+)</name>
        <dbReference type="ChEBI" id="CHEBI:58349"/>
    </ligand>
</feature>
<dbReference type="InterPro" id="IPR020630">
    <property type="entry name" value="THF_DH/CycHdrlase_cat_dom"/>
</dbReference>
<organism evidence="14 15">
    <name type="scientific">[Collinsella] massiliensis</name>
    <dbReference type="NCBI Taxonomy" id="1232426"/>
    <lineage>
        <taxon>Bacteria</taxon>
        <taxon>Bacillati</taxon>
        <taxon>Actinomycetota</taxon>
        <taxon>Coriobacteriia</taxon>
        <taxon>Coriobacteriales</taxon>
        <taxon>Coriobacteriaceae</taxon>
        <taxon>Enorma</taxon>
    </lineage>
</organism>
<evidence type="ECO:0000256" key="3">
    <source>
        <dbReference type="ARBA" id="ARBA00022605"/>
    </source>
</evidence>
<dbReference type="SUPFAM" id="SSF51735">
    <property type="entry name" value="NAD(P)-binding Rossmann-fold domains"/>
    <property type="match status" value="1"/>
</dbReference>
<evidence type="ECO:0000256" key="4">
    <source>
        <dbReference type="ARBA" id="ARBA00022755"/>
    </source>
</evidence>
<keyword evidence="2 11" id="KW-0554">One-carbon metabolism</keyword>
<feature type="domain" description="Tetrahydrofolate dehydrogenase/cyclohydrolase catalytic" evidence="12">
    <location>
        <begin position="5"/>
        <end position="119"/>
    </location>
</feature>
<comment type="similarity">
    <text evidence="11">Belongs to the tetrahydrofolate dehydrogenase/cyclohydrolase family.</text>
</comment>
<keyword evidence="3 11" id="KW-0028">Amino-acid biosynthesis</keyword>
<dbReference type="GO" id="GO:0006164">
    <property type="term" value="P:purine nucleotide biosynthetic process"/>
    <property type="evidence" value="ECO:0007669"/>
    <property type="project" value="UniProtKB-KW"/>
</dbReference>
<dbReference type="SUPFAM" id="SSF53223">
    <property type="entry name" value="Aminoacid dehydrogenase-like, N-terminal domain"/>
    <property type="match status" value="1"/>
</dbReference>
<dbReference type="GO" id="GO:0004488">
    <property type="term" value="F:methylenetetrahydrofolate dehydrogenase (NADP+) activity"/>
    <property type="evidence" value="ECO:0007669"/>
    <property type="project" value="UniProtKB-UniRule"/>
</dbReference>
<dbReference type="AlphaFoldDB" id="A0A1Y3Y1J1"/>
<comment type="catalytic activity">
    <reaction evidence="11">
        <text>(6R)-5,10-methylene-5,6,7,8-tetrahydrofolate + NADP(+) = (6R)-5,10-methenyltetrahydrofolate + NADPH</text>
        <dbReference type="Rhea" id="RHEA:22812"/>
        <dbReference type="ChEBI" id="CHEBI:15636"/>
        <dbReference type="ChEBI" id="CHEBI:57455"/>
        <dbReference type="ChEBI" id="CHEBI:57783"/>
        <dbReference type="ChEBI" id="CHEBI:58349"/>
        <dbReference type="EC" id="1.5.1.5"/>
    </reaction>
</comment>
<dbReference type="Gene3D" id="3.40.50.10860">
    <property type="entry name" value="Leucine Dehydrogenase, chain A, domain 1"/>
    <property type="match status" value="1"/>
</dbReference>
<dbReference type="InterPro" id="IPR036291">
    <property type="entry name" value="NAD(P)-bd_dom_sf"/>
</dbReference>
<dbReference type="OrthoDB" id="9803580at2"/>
<dbReference type="GO" id="GO:0009086">
    <property type="term" value="P:methionine biosynthetic process"/>
    <property type="evidence" value="ECO:0007669"/>
    <property type="project" value="UniProtKB-KW"/>
</dbReference>
<keyword evidence="9 11" id="KW-0486">Methionine biosynthesis</keyword>
<evidence type="ECO:0000256" key="11">
    <source>
        <dbReference type="HAMAP-Rule" id="MF_01576"/>
    </source>
</evidence>
<evidence type="ECO:0000259" key="12">
    <source>
        <dbReference type="Pfam" id="PF00763"/>
    </source>
</evidence>
<dbReference type="HAMAP" id="MF_01576">
    <property type="entry name" value="THF_DHG_CYH"/>
    <property type="match status" value="1"/>
</dbReference>